<keyword evidence="2" id="KW-0547">Nucleotide-binding</keyword>
<reference evidence="2 3" key="1">
    <citation type="submission" date="2021-02" db="EMBL/GenBank/DDBJ databases">
        <title>Cotonvirus japonicus, which uses Golgi apparatus of host cells for its virion factory, phylogenetically links tailed tupanvirus and icosahedral mimivirus.</title>
        <authorList>
            <person name="Takahashi H."/>
            <person name="Fukaya S."/>
            <person name="Song C."/>
            <person name="Murata K."/>
            <person name="Takemura M."/>
        </authorList>
    </citation>
    <scope>NUCLEOTIDE SEQUENCE [LARGE SCALE GENOMIC DNA]</scope>
</reference>
<evidence type="ECO:0000313" key="3">
    <source>
        <dbReference type="Proteomes" id="UP001321479"/>
    </source>
</evidence>
<dbReference type="Proteomes" id="UP001321479">
    <property type="component" value="Segment"/>
</dbReference>
<dbReference type="InterPro" id="IPR027417">
    <property type="entry name" value="P-loop_NTPase"/>
</dbReference>
<dbReference type="GO" id="GO:0004386">
    <property type="term" value="F:helicase activity"/>
    <property type="evidence" value="ECO:0007669"/>
    <property type="project" value="UniProtKB-KW"/>
</dbReference>
<evidence type="ECO:0000313" key="2">
    <source>
        <dbReference type="EMBL" id="BCS83330.1"/>
    </source>
</evidence>
<evidence type="ECO:0000259" key="1">
    <source>
        <dbReference type="Pfam" id="PF13538"/>
    </source>
</evidence>
<organism evidence="2 3">
    <name type="scientific">Cotonvirus japonicus</name>
    <dbReference type="NCBI Taxonomy" id="2811091"/>
    <lineage>
        <taxon>Viruses</taxon>
        <taxon>Varidnaviria</taxon>
        <taxon>Bamfordvirae</taxon>
        <taxon>Nucleocytoviricota</taxon>
        <taxon>Megaviricetes</taxon>
        <taxon>Imitervirales</taxon>
        <taxon>Mimiviridae</taxon>
        <taxon>Megamimivirinae</taxon>
        <taxon>Cotonvirus</taxon>
        <taxon>Cotonvirus japonicum</taxon>
    </lineage>
</organism>
<protein>
    <submittedName>
        <fullName evidence="2">DNA helicase</fullName>
    </submittedName>
</protein>
<keyword evidence="2" id="KW-0378">Hydrolase</keyword>
<accession>A0ABM7NT26</accession>
<dbReference type="SUPFAM" id="SSF52540">
    <property type="entry name" value="P-loop containing nucleoside triphosphate hydrolases"/>
    <property type="match status" value="1"/>
</dbReference>
<dbReference type="Pfam" id="PF13245">
    <property type="entry name" value="AAA_19"/>
    <property type="match status" value="1"/>
</dbReference>
<keyword evidence="3" id="KW-1185">Reference proteome</keyword>
<dbReference type="RefSeq" id="YP_010841938.1">
    <property type="nucleotide sequence ID" value="NC_079139.1"/>
</dbReference>
<keyword evidence="2" id="KW-0067">ATP-binding</keyword>
<dbReference type="GeneID" id="80558535"/>
<dbReference type="Gene3D" id="3.40.50.300">
    <property type="entry name" value="P-loop containing nucleotide triphosphate hydrolases"/>
    <property type="match status" value="2"/>
</dbReference>
<dbReference type="Pfam" id="PF13538">
    <property type="entry name" value="UvrD_C_2"/>
    <property type="match status" value="1"/>
</dbReference>
<name>A0ABM7NT26_9VIRU</name>
<keyword evidence="2" id="KW-0347">Helicase</keyword>
<proteinExistence type="predicted"/>
<dbReference type="EMBL" id="AP024483">
    <property type="protein sequence ID" value="BCS83330.1"/>
    <property type="molecule type" value="Genomic_DNA"/>
</dbReference>
<feature type="domain" description="UvrD-like helicase C-terminal" evidence="1">
    <location>
        <begin position="443"/>
        <end position="491"/>
    </location>
</feature>
<dbReference type="InterPro" id="IPR027785">
    <property type="entry name" value="UvrD-like_helicase_C"/>
</dbReference>
<sequence>MLNVKQQLTADKLEKFIKQNLHKIFYLIGYAGTGKTFIVSRFTKDLLLSNKLDNIYYCAPTHKALNVLQSYIRSNLTQSESDVLSDKIRFMTIHKLLEFKPVIQTDTGSKIFKSTKESKFLKKINNILVVVDECSMIPKEMVDELERYSDLYPIKFLFLGDPKQLPPVGEPESLIFSKIPINYEYHIVLDEIMRTKSPDIKDVCSLIRNWNTTENINKPLLEIYKRSKIKKFRLYHKRENDTESSWFKNFIKEVNENNIPIILTWKNSTSEYYNNIIRQFIHKSTNLSDYMENDYLIFNNFYVSEENCESFYTSDMVKIISVNVSEKILFDWLTLLVSQPKTDVDRGFNSLIKKLSKQKNKFKINILHIKRIQSDVIGVHTDDINIIYTVSITDLLSYKDTLKNIKEHIEFFYKKYRSEKYTTKLWDIFHKKLIEPFAEINFGFSITTHKSQGSTYNSVYVDVQDICSNTNSLEMQKSLYTAAGRSANKLGFMIE</sequence>